<dbReference type="RefSeq" id="WP_190706456.1">
    <property type="nucleotide sequence ID" value="NZ_JAMPKX010000008.1"/>
</dbReference>
<dbReference type="EMBL" id="JAMPKX010000008">
    <property type="protein sequence ID" value="MEP0948724.1"/>
    <property type="molecule type" value="Genomic_DNA"/>
</dbReference>
<feature type="transmembrane region" description="Helical" evidence="6">
    <location>
        <begin position="26"/>
        <end position="51"/>
    </location>
</feature>
<protein>
    <submittedName>
        <fullName evidence="8">MFS transporter</fullName>
    </submittedName>
</protein>
<evidence type="ECO:0000256" key="5">
    <source>
        <dbReference type="ARBA" id="ARBA00023136"/>
    </source>
</evidence>
<dbReference type="PANTHER" id="PTHR23511:SF34">
    <property type="entry name" value="SYNAPTIC VESICLE GLYCOPROTEIN 2"/>
    <property type="match status" value="1"/>
</dbReference>
<dbReference type="InterPro" id="IPR005829">
    <property type="entry name" value="Sugar_transporter_CS"/>
</dbReference>
<evidence type="ECO:0000256" key="3">
    <source>
        <dbReference type="ARBA" id="ARBA00022692"/>
    </source>
</evidence>
<feature type="transmembrane region" description="Helical" evidence="6">
    <location>
        <begin position="371"/>
        <end position="389"/>
    </location>
</feature>
<keyword evidence="2" id="KW-0813">Transport</keyword>
<dbReference type="PANTHER" id="PTHR23511">
    <property type="entry name" value="SYNAPTIC VESICLE GLYCOPROTEIN 2"/>
    <property type="match status" value="1"/>
</dbReference>
<feature type="transmembrane region" description="Helical" evidence="6">
    <location>
        <begin position="92"/>
        <end position="111"/>
    </location>
</feature>
<evidence type="ECO:0000256" key="6">
    <source>
        <dbReference type="SAM" id="Phobius"/>
    </source>
</evidence>
<evidence type="ECO:0000313" key="8">
    <source>
        <dbReference type="EMBL" id="MEP0948724.1"/>
    </source>
</evidence>
<keyword evidence="9" id="KW-1185">Reference proteome</keyword>
<feature type="transmembrane region" description="Helical" evidence="6">
    <location>
        <begin position="439"/>
        <end position="460"/>
    </location>
</feature>
<evidence type="ECO:0000313" key="9">
    <source>
        <dbReference type="Proteomes" id="UP001482513"/>
    </source>
</evidence>
<organism evidence="8 9">
    <name type="scientific">Leptolyngbya subtilissima DQ-A4</name>
    <dbReference type="NCBI Taxonomy" id="2933933"/>
    <lineage>
        <taxon>Bacteria</taxon>
        <taxon>Bacillati</taxon>
        <taxon>Cyanobacteriota</taxon>
        <taxon>Cyanophyceae</taxon>
        <taxon>Leptolyngbyales</taxon>
        <taxon>Leptolyngbyaceae</taxon>
        <taxon>Leptolyngbya group</taxon>
        <taxon>Leptolyngbya</taxon>
    </lineage>
</organism>
<feature type="transmembrane region" description="Helical" evidence="6">
    <location>
        <begin position="317"/>
        <end position="336"/>
    </location>
</feature>
<feature type="transmembrane region" description="Helical" evidence="6">
    <location>
        <begin position="194"/>
        <end position="213"/>
    </location>
</feature>
<reference evidence="8 9" key="1">
    <citation type="submission" date="2022-04" db="EMBL/GenBank/DDBJ databases">
        <title>Positive selection, recombination, and allopatry shape intraspecific diversity of widespread and dominant cyanobacteria.</title>
        <authorList>
            <person name="Wei J."/>
            <person name="Shu W."/>
            <person name="Hu C."/>
        </authorList>
    </citation>
    <scope>NUCLEOTIDE SEQUENCE [LARGE SCALE GENOMIC DNA]</scope>
    <source>
        <strain evidence="8 9">DQ-A4</strain>
    </source>
</reference>
<name>A0ABV0K7U9_9CYAN</name>
<evidence type="ECO:0000259" key="7">
    <source>
        <dbReference type="PROSITE" id="PS50850"/>
    </source>
</evidence>
<dbReference type="Gene3D" id="1.20.1250.20">
    <property type="entry name" value="MFS general substrate transporter like domains"/>
    <property type="match status" value="1"/>
</dbReference>
<keyword evidence="5 6" id="KW-0472">Membrane</keyword>
<keyword evidence="4 6" id="KW-1133">Transmembrane helix</keyword>
<dbReference type="InterPro" id="IPR036259">
    <property type="entry name" value="MFS_trans_sf"/>
</dbReference>
<evidence type="ECO:0000256" key="4">
    <source>
        <dbReference type="ARBA" id="ARBA00022989"/>
    </source>
</evidence>
<dbReference type="Pfam" id="PF00083">
    <property type="entry name" value="Sugar_tr"/>
    <property type="match status" value="1"/>
</dbReference>
<feature type="transmembrane region" description="Helical" evidence="6">
    <location>
        <begin position="151"/>
        <end position="174"/>
    </location>
</feature>
<accession>A0ABV0K7U9</accession>
<dbReference type="InterPro" id="IPR005828">
    <property type="entry name" value="MFS_sugar_transport-like"/>
</dbReference>
<feature type="transmembrane region" description="Helical" evidence="6">
    <location>
        <begin position="283"/>
        <end position="305"/>
    </location>
</feature>
<sequence>MSPTTLPVAFQQRLDQSAITRPMVRLWLLAASLIALDGFDFFIIGVALPFLQRDLDLGPAAVGAVAAAAVAGSLLGSLFLGPLTDKLGRQPMLIADVILFVVATAGTALAWNLTSLLVFRILVGVAIGADYPISVAYIVENVPTRHRDQLVIGAFSFQAVGALLGALVGIATLYGFSVGYPGDEQMAIHYAWRWMLGVGVILALGVALARLAVSLESPAYLLAQGDYEGASNMASELLGETVTLEPDRSSPDGQLQLRYRDLFAPTYRRQTLLASVPWFLQDIATYGVGIFTPVILGILVFGGSSNLVTQTLASAKGSALVDIFLILGFLLAVLLVKRLGPIVLQIVGFLGMALGLGLLAASTGLPPESRTALGLIFGGFLLFNLLMNAGPNATTFLLSGAVFPAAIRASGAGLAAALAKAGAVLGTFGLPVLQQTLGLAPTLGLLAVLCGVAALMTFVYRREASQLRLLGDRADEAIAPSLPE</sequence>
<dbReference type="PROSITE" id="PS00217">
    <property type="entry name" value="SUGAR_TRANSPORT_2"/>
    <property type="match status" value="1"/>
</dbReference>
<feature type="transmembrane region" description="Helical" evidence="6">
    <location>
        <begin position="343"/>
        <end position="365"/>
    </location>
</feature>
<feature type="transmembrane region" description="Helical" evidence="6">
    <location>
        <begin position="396"/>
        <end position="419"/>
    </location>
</feature>
<comment type="subcellular location">
    <subcellularLocation>
        <location evidence="1">Cell membrane</location>
        <topology evidence="1">Multi-pass membrane protein</topology>
    </subcellularLocation>
</comment>
<feature type="transmembrane region" description="Helical" evidence="6">
    <location>
        <begin position="57"/>
        <end position="80"/>
    </location>
</feature>
<dbReference type="PROSITE" id="PS50850">
    <property type="entry name" value="MFS"/>
    <property type="match status" value="1"/>
</dbReference>
<feature type="transmembrane region" description="Helical" evidence="6">
    <location>
        <begin position="117"/>
        <end position="139"/>
    </location>
</feature>
<dbReference type="InterPro" id="IPR020846">
    <property type="entry name" value="MFS_dom"/>
</dbReference>
<comment type="caution">
    <text evidence="8">The sequence shown here is derived from an EMBL/GenBank/DDBJ whole genome shotgun (WGS) entry which is preliminary data.</text>
</comment>
<evidence type="ECO:0000256" key="2">
    <source>
        <dbReference type="ARBA" id="ARBA00022448"/>
    </source>
</evidence>
<evidence type="ECO:0000256" key="1">
    <source>
        <dbReference type="ARBA" id="ARBA00004651"/>
    </source>
</evidence>
<feature type="domain" description="Major facilitator superfamily (MFS) profile" evidence="7">
    <location>
        <begin position="26"/>
        <end position="465"/>
    </location>
</feature>
<gene>
    <name evidence="8" type="ORF">NC992_17715</name>
</gene>
<keyword evidence="3 6" id="KW-0812">Transmembrane</keyword>
<proteinExistence type="predicted"/>
<dbReference type="Proteomes" id="UP001482513">
    <property type="component" value="Unassembled WGS sequence"/>
</dbReference>
<dbReference type="SUPFAM" id="SSF103473">
    <property type="entry name" value="MFS general substrate transporter"/>
    <property type="match status" value="1"/>
</dbReference>